<keyword evidence="8" id="KW-0413">Isomerase</keyword>
<dbReference type="InterPro" id="IPR010614">
    <property type="entry name" value="RAD3-like_helicase_DEAD"/>
</dbReference>
<dbReference type="GO" id="GO:0005524">
    <property type="term" value="F:ATP binding"/>
    <property type="evidence" value="ECO:0007669"/>
    <property type="project" value="UniProtKB-KW"/>
</dbReference>
<dbReference type="OrthoDB" id="19182at2759"/>
<dbReference type="GO" id="GO:0003677">
    <property type="term" value="F:DNA binding"/>
    <property type="evidence" value="ECO:0007669"/>
    <property type="project" value="InterPro"/>
</dbReference>
<dbReference type="STRING" id="334426.A0A3P7I150"/>
<dbReference type="InterPro" id="IPR027417">
    <property type="entry name" value="P-loop_NTPase"/>
</dbReference>
<evidence type="ECO:0000313" key="10">
    <source>
        <dbReference type="EMBL" id="VDM63146.1"/>
    </source>
</evidence>
<dbReference type="Gene3D" id="3.40.50.300">
    <property type="entry name" value="P-loop containing nucleotide triphosphate hydrolases"/>
    <property type="match status" value="3"/>
</dbReference>
<evidence type="ECO:0000256" key="4">
    <source>
        <dbReference type="ARBA" id="ARBA00022806"/>
    </source>
</evidence>
<dbReference type="SMART" id="SM00488">
    <property type="entry name" value="DEXDc2"/>
    <property type="match status" value="1"/>
</dbReference>
<keyword evidence="1" id="KW-0479">Metal-binding</keyword>
<evidence type="ECO:0000256" key="2">
    <source>
        <dbReference type="ARBA" id="ARBA00022741"/>
    </source>
</evidence>
<gene>
    <name evidence="10" type="ORF">ACOC_LOCUS11561</name>
</gene>
<dbReference type="InterPro" id="IPR006554">
    <property type="entry name" value="Helicase-like_DEXD_c2"/>
</dbReference>
<evidence type="ECO:0000259" key="9">
    <source>
        <dbReference type="PROSITE" id="PS51193"/>
    </source>
</evidence>
<dbReference type="AlphaFoldDB" id="A0A3P7I150"/>
<keyword evidence="7" id="KW-0411">Iron-sulfur</keyword>
<dbReference type="PANTHER" id="PTHR11472">
    <property type="entry name" value="DNA REPAIR DEAD HELICASE RAD3/XP-D SUBFAMILY MEMBER"/>
    <property type="match status" value="1"/>
</dbReference>
<dbReference type="Pfam" id="PF13307">
    <property type="entry name" value="Helicase_C_2"/>
    <property type="match status" value="1"/>
</dbReference>
<dbReference type="FunFam" id="3.40.50.300:FF:003493">
    <property type="entry name" value="Predicted protein"/>
    <property type="match status" value="1"/>
</dbReference>
<dbReference type="InterPro" id="IPR014013">
    <property type="entry name" value="Helic_SF1/SF2_ATP-bd_DinG/Rad3"/>
</dbReference>
<dbReference type="Gene3D" id="1.10.30.20">
    <property type="entry name" value="Bacterial XPD DNA helicase, FeS cluster domain"/>
    <property type="match status" value="1"/>
</dbReference>
<dbReference type="Gene3D" id="1.10.275.40">
    <property type="match status" value="1"/>
</dbReference>
<dbReference type="GO" id="GO:0046872">
    <property type="term" value="F:metal ion binding"/>
    <property type="evidence" value="ECO:0007669"/>
    <property type="project" value="UniProtKB-KW"/>
</dbReference>
<sequence>MHYSFLGTPYNFVRGGEVTEREPAESTAYDFSTPFSKARKRRRFQLAVDSSDFERMPICGVDVRVPSGLKLYSSQKLMMVRIITALTKKLNLLAESPTGTGKTLALLTSSCAWLDDDKRKRWEALKSCPIHGKYGDTDGGIKPGIGLPLARLPDGNAGLLNLRGPAMGMNPFAVYRTSISTENSERRKCSCLPKTRIYYGTRTHKQISQVVKEFSRLPYGGVLSHTILASREQSCVNKAARESQDVSSYCKELISSAYSELMGCCRHKDAMKRRFENARNVRRILQKMGAETFNIEELVSCLSSMPYPICPYFASTRVLTQDAEIIFCPFSYLIDPVIRNSSDVHLKNSVVILDEAHNIEDICREAASFTFFEKELLDALSNLRENGVFSAFTKSYDKISSAAVTCVEKWLYFIHFFKEEEKRSMYKLVLRLFHILNQRSSFRMGGSRIGQTQTALRNVDYSHSTGEGELWPSSAHGSNECDPVKPGFRTCIGLWCMGPELAFNSAFMNCRSVILASGTLCPVETLKTELGFKFHSQVSHIVFLNLDGSISVPSNWDGCSFLCATFRNYGDENSQFISELALVIRYSICMLVPKGILCFFPSYRMLAMVYDFMERTSILRQVQFRKVVVKEPRRSSDLHMVMEEYESAVSNPALHGEKVDGGLMLAVFRGKVSEGLDFSDDLARVVIAVGIPFPNAFDELVKEKKNYNDLHCRTKSLLSGEQWYVSQAYRAINQALGRCLRHKDDWGALVLVDERLVGQASKADRSQCSRYGTGSLCFLSFSWRCFYAFILYT</sequence>
<dbReference type="InterPro" id="IPR002464">
    <property type="entry name" value="DNA/RNA_helicase_DEAH_CS"/>
</dbReference>
<proteinExistence type="predicted"/>
<dbReference type="SUPFAM" id="SSF52540">
    <property type="entry name" value="P-loop containing nucleoside triphosphate hydrolases"/>
    <property type="match status" value="2"/>
</dbReference>
<dbReference type="Pfam" id="PF06733">
    <property type="entry name" value="DEAD_2"/>
    <property type="match status" value="1"/>
</dbReference>
<dbReference type="GO" id="GO:0006289">
    <property type="term" value="P:nucleotide-excision repair"/>
    <property type="evidence" value="ECO:0007669"/>
    <property type="project" value="TreeGrafter"/>
</dbReference>
<dbReference type="GO" id="GO:0051536">
    <property type="term" value="F:iron-sulfur cluster binding"/>
    <property type="evidence" value="ECO:0007669"/>
    <property type="project" value="UniProtKB-KW"/>
</dbReference>
<keyword evidence="6" id="KW-0408">Iron</keyword>
<evidence type="ECO:0000256" key="3">
    <source>
        <dbReference type="ARBA" id="ARBA00022801"/>
    </source>
</evidence>
<accession>A0A3P7I150</accession>
<dbReference type="CDD" id="cd18788">
    <property type="entry name" value="SF2_C_XPD"/>
    <property type="match status" value="1"/>
</dbReference>
<keyword evidence="2" id="KW-0547">Nucleotide-binding</keyword>
<dbReference type="GO" id="GO:0016818">
    <property type="term" value="F:hydrolase activity, acting on acid anhydrides, in phosphorus-containing anhydrides"/>
    <property type="evidence" value="ECO:0007669"/>
    <property type="project" value="InterPro"/>
</dbReference>
<dbReference type="GO" id="GO:0005634">
    <property type="term" value="C:nucleus"/>
    <property type="evidence" value="ECO:0007669"/>
    <property type="project" value="TreeGrafter"/>
</dbReference>
<keyword evidence="5" id="KW-0067">ATP-binding</keyword>
<organism evidence="10 11">
    <name type="scientific">Angiostrongylus costaricensis</name>
    <name type="common">Nematode worm</name>
    <dbReference type="NCBI Taxonomy" id="334426"/>
    <lineage>
        <taxon>Eukaryota</taxon>
        <taxon>Metazoa</taxon>
        <taxon>Ecdysozoa</taxon>
        <taxon>Nematoda</taxon>
        <taxon>Chromadorea</taxon>
        <taxon>Rhabditida</taxon>
        <taxon>Rhabditina</taxon>
        <taxon>Rhabditomorpha</taxon>
        <taxon>Strongyloidea</taxon>
        <taxon>Metastrongylidae</taxon>
        <taxon>Angiostrongylus</taxon>
    </lineage>
</organism>
<dbReference type="PROSITE" id="PS51193">
    <property type="entry name" value="HELICASE_ATP_BIND_2"/>
    <property type="match status" value="1"/>
</dbReference>
<dbReference type="InterPro" id="IPR045028">
    <property type="entry name" value="DinG/Rad3-like"/>
</dbReference>
<evidence type="ECO:0000256" key="5">
    <source>
        <dbReference type="ARBA" id="ARBA00022840"/>
    </source>
</evidence>
<protein>
    <recommendedName>
        <fullName evidence="9">Helicase ATP-binding domain-containing protein</fullName>
    </recommendedName>
</protein>
<keyword evidence="4" id="KW-0347">Helicase</keyword>
<name>A0A3P7I150_ANGCS</name>
<dbReference type="SMART" id="SM00491">
    <property type="entry name" value="HELICc2"/>
    <property type="match status" value="1"/>
</dbReference>
<evidence type="ECO:0000256" key="8">
    <source>
        <dbReference type="ARBA" id="ARBA00023235"/>
    </source>
</evidence>
<dbReference type="EMBL" id="UYYA01004726">
    <property type="protein sequence ID" value="VDM63146.1"/>
    <property type="molecule type" value="Genomic_DNA"/>
</dbReference>
<dbReference type="InterPro" id="IPR006555">
    <property type="entry name" value="ATP-dep_Helicase_C"/>
</dbReference>
<keyword evidence="3" id="KW-0378">Hydrolase</keyword>
<evidence type="ECO:0000256" key="1">
    <source>
        <dbReference type="ARBA" id="ARBA00022723"/>
    </source>
</evidence>
<dbReference type="PROSITE" id="PS00690">
    <property type="entry name" value="DEAH_ATP_HELICASE"/>
    <property type="match status" value="1"/>
</dbReference>
<reference evidence="10 11" key="1">
    <citation type="submission" date="2018-11" db="EMBL/GenBank/DDBJ databases">
        <authorList>
            <consortium name="Pathogen Informatics"/>
        </authorList>
    </citation>
    <scope>NUCLEOTIDE SEQUENCE [LARGE SCALE GENOMIC DNA]</scope>
    <source>
        <strain evidence="10 11">Costa Rica</strain>
    </source>
</reference>
<dbReference type="PANTHER" id="PTHR11472:SF47">
    <property type="entry name" value="FANCONI ANEMIA GROUP J PROTEIN"/>
    <property type="match status" value="1"/>
</dbReference>
<feature type="domain" description="Helicase ATP-binding" evidence="9">
    <location>
        <begin position="61"/>
        <end position="403"/>
    </location>
</feature>
<dbReference type="GO" id="GO:1990918">
    <property type="term" value="P:double-strand break repair involved in meiotic recombination"/>
    <property type="evidence" value="ECO:0007669"/>
    <property type="project" value="TreeGrafter"/>
</dbReference>
<evidence type="ECO:0000256" key="7">
    <source>
        <dbReference type="ARBA" id="ARBA00023014"/>
    </source>
</evidence>
<evidence type="ECO:0000256" key="6">
    <source>
        <dbReference type="ARBA" id="ARBA00023004"/>
    </source>
</evidence>
<dbReference type="Proteomes" id="UP000267027">
    <property type="component" value="Unassembled WGS sequence"/>
</dbReference>
<dbReference type="InterPro" id="IPR042493">
    <property type="entry name" value="XPD_DNA_FeS"/>
</dbReference>
<evidence type="ECO:0000313" key="11">
    <source>
        <dbReference type="Proteomes" id="UP000267027"/>
    </source>
</evidence>
<keyword evidence="11" id="KW-1185">Reference proteome</keyword>
<dbReference type="GO" id="GO:0003678">
    <property type="term" value="F:DNA helicase activity"/>
    <property type="evidence" value="ECO:0007669"/>
    <property type="project" value="InterPro"/>
</dbReference>